<gene>
    <name evidence="12" type="ORF">Mucpa_0028</name>
</gene>
<dbReference type="Pfam" id="PF13715">
    <property type="entry name" value="CarbopepD_reg_2"/>
    <property type="match status" value="1"/>
</dbReference>
<dbReference type="InterPro" id="IPR000531">
    <property type="entry name" value="Beta-barrel_TonB"/>
</dbReference>
<dbReference type="RefSeq" id="WP_008503743.1">
    <property type="nucleotide sequence ID" value="NZ_CM001403.1"/>
</dbReference>
<proteinExistence type="inferred from homology"/>
<evidence type="ECO:0000256" key="7">
    <source>
        <dbReference type="ARBA" id="ARBA00023237"/>
    </source>
</evidence>
<dbReference type="NCBIfam" id="TIGR04056">
    <property type="entry name" value="OMP_RagA_SusC"/>
    <property type="match status" value="1"/>
</dbReference>
<evidence type="ECO:0000259" key="11">
    <source>
        <dbReference type="Pfam" id="PF07715"/>
    </source>
</evidence>
<dbReference type="FunFam" id="2.170.130.10:FF:000008">
    <property type="entry name" value="SusC/RagA family TonB-linked outer membrane protein"/>
    <property type="match status" value="1"/>
</dbReference>
<keyword evidence="4 8" id="KW-0812">Transmembrane</keyword>
<evidence type="ECO:0000256" key="5">
    <source>
        <dbReference type="ARBA" id="ARBA00023077"/>
    </source>
</evidence>
<dbReference type="Gene3D" id="2.170.130.10">
    <property type="entry name" value="TonB-dependent receptor, plug domain"/>
    <property type="match status" value="1"/>
</dbReference>
<evidence type="ECO:0000256" key="9">
    <source>
        <dbReference type="RuleBase" id="RU003357"/>
    </source>
</evidence>
<feature type="domain" description="TonB-dependent receptor plug" evidence="11">
    <location>
        <begin position="125"/>
        <end position="245"/>
    </location>
</feature>
<dbReference type="InterPro" id="IPR037066">
    <property type="entry name" value="Plug_dom_sf"/>
</dbReference>
<evidence type="ECO:0000256" key="8">
    <source>
        <dbReference type="PROSITE-ProRule" id="PRU01360"/>
    </source>
</evidence>
<organism evidence="12 13">
    <name type="scientific">Mucilaginibacter paludis DSM 18603</name>
    <dbReference type="NCBI Taxonomy" id="714943"/>
    <lineage>
        <taxon>Bacteria</taxon>
        <taxon>Pseudomonadati</taxon>
        <taxon>Bacteroidota</taxon>
        <taxon>Sphingobacteriia</taxon>
        <taxon>Sphingobacteriales</taxon>
        <taxon>Sphingobacteriaceae</taxon>
        <taxon>Mucilaginibacter</taxon>
    </lineage>
</organism>
<dbReference type="AlphaFoldDB" id="H1YCP5"/>
<dbReference type="Pfam" id="PF07715">
    <property type="entry name" value="Plug"/>
    <property type="match status" value="1"/>
</dbReference>
<dbReference type="Proteomes" id="UP000002774">
    <property type="component" value="Chromosome"/>
</dbReference>
<dbReference type="SUPFAM" id="SSF56935">
    <property type="entry name" value="Porins"/>
    <property type="match status" value="1"/>
</dbReference>
<dbReference type="eggNOG" id="COG1629">
    <property type="taxonomic scope" value="Bacteria"/>
</dbReference>
<dbReference type="STRING" id="714943.Mucpa_0028"/>
<protein>
    <submittedName>
        <fullName evidence="12">TonB-dependent receptor plug</fullName>
    </submittedName>
</protein>
<comment type="similarity">
    <text evidence="8 9">Belongs to the TonB-dependent receptor family.</text>
</comment>
<evidence type="ECO:0000256" key="4">
    <source>
        <dbReference type="ARBA" id="ARBA00022692"/>
    </source>
</evidence>
<keyword evidence="13" id="KW-1185">Reference proteome</keyword>
<comment type="subcellular location">
    <subcellularLocation>
        <location evidence="1 8">Cell outer membrane</location>
        <topology evidence="1 8">Multi-pass membrane protein</topology>
    </subcellularLocation>
</comment>
<evidence type="ECO:0000256" key="2">
    <source>
        <dbReference type="ARBA" id="ARBA00022448"/>
    </source>
</evidence>
<dbReference type="EMBL" id="CM001403">
    <property type="protein sequence ID" value="EHQ24232.1"/>
    <property type="molecule type" value="Genomic_DNA"/>
</dbReference>
<evidence type="ECO:0000256" key="3">
    <source>
        <dbReference type="ARBA" id="ARBA00022452"/>
    </source>
</evidence>
<reference evidence="12" key="1">
    <citation type="submission" date="2011-09" db="EMBL/GenBank/DDBJ databases">
        <title>The permanent draft genome of Mucilaginibacter paludis DSM 18603.</title>
        <authorList>
            <consortium name="US DOE Joint Genome Institute (JGI-PGF)"/>
            <person name="Lucas S."/>
            <person name="Han J."/>
            <person name="Lapidus A."/>
            <person name="Bruce D."/>
            <person name="Goodwin L."/>
            <person name="Pitluck S."/>
            <person name="Peters L."/>
            <person name="Kyrpides N."/>
            <person name="Mavromatis K."/>
            <person name="Ivanova N."/>
            <person name="Mikhailova N."/>
            <person name="Held B."/>
            <person name="Detter J.C."/>
            <person name="Tapia R."/>
            <person name="Han C."/>
            <person name="Land M."/>
            <person name="Hauser L."/>
            <person name="Markowitz V."/>
            <person name="Cheng J.-F."/>
            <person name="Hugenholtz P."/>
            <person name="Woyke T."/>
            <person name="Wu D."/>
            <person name="Tindall B."/>
            <person name="Brambilla E."/>
            <person name="Klenk H.-P."/>
            <person name="Eisen J.A."/>
        </authorList>
    </citation>
    <scope>NUCLEOTIDE SEQUENCE [LARGE SCALE GENOMIC DNA]</scope>
    <source>
        <strain evidence="12">DSM 18603</strain>
    </source>
</reference>
<evidence type="ECO:0000256" key="6">
    <source>
        <dbReference type="ARBA" id="ARBA00023136"/>
    </source>
</evidence>
<evidence type="ECO:0000259" key="10">
    <source>
        <dbReference type="Pfam" id="PF00593"/>
    </source>
</evidence>
<dbReference type="Gene3D" id="2.40.170.20">
    <property type="entry name" value="TonB-dependent receptor, beta-barrel domain"/>
    <property type="match status" value="1"/>
</dbReference>
<keyword evidence="2 8" id="KW-0813">Transport</keyword>
<keyword evidence="7 8" id="KW-0998">Cell outer membrane</keyword>
<evidence type="ECO:0000313" key="13">
    <source>
        <dbReference type="Proteomes" id="UP000002774"/>
    </source>
</evidence>
<dbReference type="InterPro" id="IPR023996">
    <property type="entry name" value="TonB-dep_OMP_SusC/RagA"/>
</dbReference>
<dbReference type="InterPro" id="IPR023997">
    <property type="entry name" value="TonB-dep_OMP_SusC/RagA_CS"/>
</dbReference>
<dbReference type="InterPro" id="IPR036942">
    <property type="entry name" value="Beta-barrel_TonB_sf"/>
</dbReference>
<keyword evidence="6 8" id="KW-0472">Membrane</keyword>
<keyword evidence="5 9" id="KW-0798">TonB box</keyword>
<dbReference type="NCBIfam" id="TIGR04057">
    <property type="entry name" value="SusC_RagA_signa"/>
    <property type="match status" value="1"/>
</dbReference>
<sequence length="1076" mass="116776">MDKNLLILLCRSRKLYLVSLFTVLFISSAFSQNGNITGVVKDDGGATLPSVSVLIKGTTIGTVTDLDGKYSIKANKGAVLVFKFLGFNPQEITVGASPVINVSMVSSQKQLSEVVVVGYGTQKRANVTGATATLRNENLDERPITRVDQALVGQLAGVTVKQTTGVPGKAFSIQVRGSGSITAGNEPLYVIDGFPLSNNSSNTGNGSFVGGNPLDNINPADIENIQVLKDAAAAAIYGSRASNGVVLITTKHGTKGKPKITFNTSLGYNEASKKLKMLNGDEWIDRATEMINAAYVTKYGAAGATANDNAATRTAMNGGAFSTAYQLDPRWTLPGHPGLEYVDWQSAIERKGFMQTNELNVSGASDVANYFISGNYTNQDGFVRGLGYKIYSMRANVEVNVAKNLKFGANIAPSYSITEDPGVEGKDNIFHQALSMSPIQEDSVGLLANIGKNAQYAWSNTTNSPYGKLMYNVGETKRFRTLATIYGDYEIIKGLNFRSSLNLDNTDNNTSTYVPYITTLQLSNRTFNASTNTNLTANTSGTYGSYRRQTFVNENTLTYNKEFNKVHSLNILLGQSYNVDRLDQSSLSSVGGYTSAVIQTLNAAANVSGNTTSQKNVLVSYFSRVQYSYKDKYLLSASLRDDGSSKFGENVKYGIFPSASLGWRVIEESFMKKQSTLSDLKFRVSFGVNGNNNIGNYASIATIASSPYVLGTTQAAVNGQAQNVLANPDIQWEKSQTWDGGIDFGLFNNRLTGSIDYYNKYNTQLLLNVPTLESTGFSYIISNAGAVRNIGEELELTSRNLIGKFQWNTTVNISHNTNKIVSLYGNQSQIIIPSALDNNNGHTILRVGESINSIYVVRQVGILTQADINNKVALSGSETVGDPKYEDYNHDGVIDANDRQIVGHPSPNYTWGITNSFRFKGFDLSVLVQGQNGGSIYSLLGRAITRTGQGFTDNAPEFYVNRWKSADNTGAGRVSKAYSTFGFLGNTDWLYSSDYIRVRDITLGYNLKNVIKLPVVQGARIYVTAENFFGHDKYYGGLNPEAQNTSVGSNSVYPEAGDYGGLPLAKSLIFGLNFTF</sequence>
<dbReference type="OrthoDB" id="9768177at2"/>
<dbReference type="GO" id="GO:0009279">
    <property type="term" value="C:cell outer membrane"/>
    <property type="evidence" value="ECO:0007669"/>
    <property type="project" value="UniProtKB-SubCell"/>
</dbReference>
<keyword evidence="3 8" id="KW-1134">Transmembrane beta strand</keyword>
<evidence type="ECO:0000313" key="12">
    <source>
        <dbReference type="EMBL" id="EHQ24232.1"/>
    </source>
</evidence>
<dbReference type="SUPFAM" id="SSF49464">
    <property type="entry name" value="Carboxypeptidase regulatory domain-like"/>
    <property type="match status" value="1"/>
</dbReference>
<evidence type="ECO:0000256" key="1">
    <source>
        <dbReference type="ARBA" id="ARBA00004571"/>
    </source>
</evidence>
<name>H1YCP5_9SPHI</name>
<accession>H1YCP5</accession>
<dbReference type="InterPro" id="IPR012910">
    <property type="entry name" value="Plug_dom"/>
</dbReference>
<dbReference type="InterPro" id="IPR039426">
    <property type="entry name" value="TonB-dep_rcpt-like"/>
</dbReference>
<dbReference type="PROSITE" id="PS52016">
    <property type="entry name" value="TONB_DEPENDENT_REC_3"/>
    <property type="match status" value="1"/>
</dbReference>
<dbReference type="InterPro" id="IPR008969">
    <property type="entry name" value="CarboxyPept-like_regulatory"/>
</dbReference>
<dbReference type="Pfam" id="PF00593">
    <property type="entry name" value="TonB_dep_Rec_b-barrel"/>
    <property type="match status" value="1"/>
</dbReference>
<keyword evidence="12" id="KW-0675">Receptor</keyword>
<dbReference type="HOGENOM" id="CLU_004317_0_2_10"/>
<feature type="domain" description="TonB-dependent receptor-like beta-barrel" evidence="10">
    <location>
        <begin position="453"/>
        <end position="814"/>
    </location>
</feature>